<sequence>MFTLHCLKQGTTGVVKTWSLAPILLDYLFLRGGLCRTGEKVFPSTNSVLNLLDLTLLYCTFSASSLSYCILEVRGGTGFLSLGLAMSLNTKLRGVQLVCTNGDKSTLKNLQHNIKQQAVETHVTKTMQVSLLE</sequence>
<name>A0A7S1BK97_9STRA</name>
<organism evidence="1">
    <name type="scientific">Corethron hystrix</name>
    <dbReference type="NCBI Taxonomy" id="216773"/>
    <lineage>
        <taxon>Eukaryota</taxon>
        <taxon>Sar</taxon>
        <taxon>Stramenopiles</taxon>
        <taxon>Ochrophyta</taxon>
        <taxon>Bacillariophyta</taxon>
        <taxon>Coscinodiscophyceae</taxon>
        <taxon>Corethrophycidae</taxon>
        <taxon>Corethrales</taxon>
        <taxon>Corethraceae</taxon>
        <taxon>Corethron</taxon>
    </lineage>
</organism>
<reference evidence="1" key="1">
    <citation type="submission" date="2021-01" db="EMBL/GenBank/DDBJ databases">
        <authorList>
            <person name="Corre E."/>
            <person name="Pelletier E."/>
            <person name="Niang G."/>
            <person name="Scheremetjew M."/>
            <person name="Finn R."/>
            <person name="Kale V."/>
            <person name="Holt S."/>
            <person name="Cochrane G."/>
            <person name="Meng A."/>
            <person name="Brown T."/>
            <person name="Cohen L."/>
        </authorList>
    </citation>
    <scope>NUCLEOTIDE SEQUENCE</scope>
    <source>
        <strain evidence="1">308</strain>
    </source>
</reference>
<protein>
    <submittedName>
        <fullName evidence="1">Uncharacterized protein</fullName>
    </submittedName>
</protein>
<dbReference type="EMBL" id="HBFR01022144">
    <property type="protein sequence ID" value="CAD8888730.1"/>
    <property type="molecule type" value="Transcribed_RNA"/>
</dbReference>
<gene>
    <name evidence="1" type="ORF">CHYS00102_LOCUS15930</name>
</gene>
<dbReference type="InterPro" id="IPR029063">
    <property type="entry name" value="SAM-dependent_MTases_sf"/>
</dbReference>
<evidence type="ECO:0000313" key="1">
    <source>
        <dbReference type="EMBL" id="CAD8888730.1"/>
    </source>
</evidence>
<accession>A0A7S1BK97</accession>
<proteinExistence type="predicted"/>
<dbReference type="AlphaFoldDB" id="A0A7S1BK97"/>
<dbReference type="Gene3D" id="3.40.50.150">
    <property type="entry name" value="Vaccinia Virus protein VP39"/>
    <property type="match status" value="1"/>
</dbReference>